<dbReference type="Proteomes" id="UP000289152">
    <property type="component" value="Unassembled WGS sequence"/>
</dbReference>
<dbReference type="Pfam" id="PF08588">
    <property type="entry name" value="Duc1"/>
    <property type="match status" value="1"/>
</dbReference>
<evidence type="ECO:0000256" key="1">
    <source>
        <dbReference type="SAM" id="MobiDB-lite"/>
    </source>
</evidence>
<evidence type="ECO:0000259" key="2">
    <source>
        <dbReference type="Pfam" id="PF08588"/>
    </source>
</evidence>
<dbReference type="AlphaFoldDB" id="A0A4Q1BJ94"/>
<organism evidence="3 4">
    <name type="scientific">Tremella mesenterica</name>
    <name type="common">Jelly fungus</name>
    <dbReference type="NCBI Taxonomy" id="5217"/>
    <lineage>
        <taxon>Eukaryota</taxon>
        <taxon>Fungi</taxon>
        <taxon>Dikarya</taxon>
        <taxon>Basidiomycota</taxon>
        <taxon>Agaricomycotina</taxon>
        <taxon>Tremellomycetes</taxon>
        <taxon>Tremellales</taxon>
        <taxon>Tremellaceae</taxon>
        <taxon>Tremella</taxon>
    </lineage>
</organism>
<keyword evidence="4" id="KW-1185">Reference proteome</keyword>
<dbReference type="PANTHER" id="PTHR34826:SF2">
    <property type="entry name" value="UPF0590 PROTEIN C409.17C"/>
    <property type="match status" value="1"/>
</dbReference>
<comment type="caution">
    <text evidence="3">The sequence shown here is derived from an EMBL/GenBank/DDBJ whole genome shotgun (WGS) entry which is preliminary data.</text>
</comment>
<dbReference type="STRING" id="5217.A0A4Q1BJ94"/>
<accession>A0A4Q1BJ94</accession>
<dbReference type="PANTHER" id="PTHR34826">
    <property type="entry name" value="UPF0590 PROTEIN C409.17C"/>
    <property type="match status" value="1"/>
</dbReference>
<reference evidence="3 4" key="1">
    <citation type="submission" date="2016-06" db="EMBL/GenBank/DDBJ databases">
        <title>Evolution of pathogenesis and genome organization in the Tremellales.</title>
        <authorList>
            <person name="Cuomo C."/>
            <person name="Litvintseva A."/>
            <person name="Heitman J."/>
            <person name="Chen Y."/>
            <person name="Sun S."/>
            <person name="Springer D."/>
            <person name="Dromer F."/>
            <person name="Young S."/>
            <person name="Zeng Q."/>
            <person name="Chapman S."/>
            <person name="Gujja S."/>
            <person name="Saif S."/>
            <person name="Birren B."/>
        </authorList>
    </citation>
    <scope>NUCLEOTIDE SEQUENCE [LARGE SCALE GENOMIC DNA]</scope>
    <source>
        <strain evidence="3 4">ATCC 28783</strain>
    </source>
</reference>
<dbReference type="InParanoid" id="A0A4Q1BJ94"/>
<evidence type="ECO:0000313" key="3">
    <source>
        <dbReference type="EMBL" id="RXK37720.1"/>
    </source>
</evidence>
<feature type="region of interest" description="Disordered" evidence="1">
    <location>
        <begin position="268"/>
        <end position="287"/>
    </location>
</feature>
<dbReference type="OrthoDB" id="2119945at2759"/>
<feature type="domain" description="Domain of unknown function at the cortex 1" evidence="2">
    <location>
        <begin position="8"/>
        <end position="248"/>
    </location>
</feature>
<gene>
    <name evidence="3" type="ORF">M231_04969</name>
</gene>
<sequence length="306" mass="34244">MVPRLETRISSSSTPYPPPQTIKTNSSPTPLRTSSFEGTVALWLKSPHEKEAGQEYFSHPSREGMTYAIVVRGKFIDDITADDIFFGNVFENPVRDHLPWGSSIAMRAMQWLDPSIEMDAYADRPWALSPLLATMNYVSITRQPQNGVIVEEDCDLLEELAGIQKWKGDSKARSSSRKAWFNIPANREKVQLKGLEISLEFCNGYLDVDFNTFSVTLPRPFNLSIPLLKYWDGQPVTYVCQMGKQPGERACWSVAYHIVDAVPLDDTASAKPNTEEEEVHEDDQGRGVAAAVAKENGEGELLDDLD</sequence>
<feature type="compositionally biased region" description="Polar residues" evidence="1">
    <location>
        <begin position="21"/>
        <end position="32"/>
    </location>
</feature>
<dbReference type="EMBL" id="SDIL01000061">
    <property type="protein sequence ID" value="RXK37720.1"/>
    <property type="molecule type" value="Genomic_DNA"/>
</dbReference>
<dbReference type="VEuPathDB" id="FungiDB:TREMEDRAFT_63945"/>
<protein>
    <recommendedName>
        <fullName evidence="2">Domain of unknown function at the cortex 1 domain-containing protein</fullName>
    </recommendedName>
</protein>
<proteinExistence type="predicted"/>
<name>A0A4Q1BJ94_TREME</name>
<evidence type="ECO:0000313" key="4">
    <source>
        <dbReference type="Proteomes" id="UP000289152"/>
    </source>
</evidence>
<feature type="region of interest" description="Disordered" evidence="1">
    <location>
        <begin position="1"/>
        <end position="32"/>
    </location>
</feature>
<dbReference type="InterPro" id="IPR013897">
    <property type="entry name" value="Duc1"/>
</dbReference>